<protein>
    <recommendedName>
        <fullName evidence="3">Cytochrome c oxidase assembly protein COX16 homolog, mitochondrial</fullName>
    </recommendedName>
</protein>
<evidence type="ECO:0000256" key="6">
    <source>
        <dbReference type="ARBA" id="ARBA00022989"/>
    </source>
</evidence>
<keyword evidence="5" id="KW-0999">Mitochondrion inner membrane</keyword>
<evidence type="ECO:0000256" key="7">
    <source>
        <dbReference type="ARBA" id="ARBA00023128"/>
    </source>
</evidence>
<dbReference type="PANTHER" id="PTHR17130">
    <property type="entry name" value="MITOCHONDRIAL OUTER MEMBRANE PROTEIN 25"/>
    <property type="match status" value="1"/>
</dbReference>
<evidence type="ECO:0000313" key="10">
    <source>
        <dbReference type="EMBL" id="KDR21754.1"/>
    </source>
</evidence>
<evidence type="ECO:0000313" key="11">
    <source>
        <dbReference type="Proteomes" id="UP000027135"/>
    </source>
</evidence>
<dbReference type="InterPro" id="IPR020164">
    <property type="entry name" value="Cyt_c_Oxase_assmbl_COX16"/>
</dbReference>
<evidence type="ECO:0000256" key="4">
    <source>
        <dbReference type="ARBA" id="ARBA00022692"/>
    </source>
</evidence>
<dbReference type="FunCoup" id="A0A067RPV2">
    <property type="interactions" value="115"/>
</dbReference>
<dbReference type="eggNOG" id="ENOG502S3RD">
    <property type="taxonomic scope" value="Eukaryota"/>
</dbReference>
<gene>
    <name evidence="10" type="ORF">L798_02696</name>
</gene>
<keyword evidence="7" id="KW-0496">Mitochondrion</keyword>
<keyword evidence="11" id="KW-1185">Reference proteome</keyword>
<dbReference type="AlphaFoldDB" id="A0A067RPV2"/>
<evidence type="ECO:0000256" key="9">
    <source>
        <dbReference type="SAM" id="Phobius"/>
    </source>
</evidence>
<dbReference type="EMBL" id="KK852541">
    <property type="protein sequence ID" value="KDR21754.1"/>
    <property type="molecule type" value="Genomic_DNA"/>
</dbReference>
<dbReference type="InParanoid" id="A0A067RPV2"/>
<evidence type="ECO:0000256" key="3">
    <source>
        <dbReference type="ARBA" id="ARBA00021814"/>
    </source>
</evidence>
<sequence length="99" mass="11315">MASATDLQGILKGVLKKRFFRYGMPFLLFVVGGSFGLKEFSKLRYQFSKQSAMNPEVAEKYGVQMKKTGEVTLESEFEKIKKLDIDNWTNIRGPRPMGE</sequence>
<organism evidence="10 11">
    <name type="scientific">Zootermopsis nevadensis</name>
    <name type="common">Dampwood termite</name>
    <dbReference type="NCBI Taxonomy" id="136037"/>
    <lineage>
        <taxon>Eukaryota</taxon>
        <taxon>Metazoa</taxon>
        <taxon>Ecdysozoa</taxon>
        <taxon>Arthropoda</taxon>
        <taxon>Hexapoda</taxon>
        <taxon>Insecta</taxon>
        <taxon>Pterygota</taxon>
        <taxon>Neoptera</taxon>
        <taxon>Polyneoptera</taxon>
        <taxon>Dictyoptera</taxon>
        <taxon>Blattodea</taxon>
        <taxon>Blattoidea</taxon>
        <taxon>Termitoidae</taxon>
        <taxon>Termopsidae</taxon>
        <taxon>Zootermopsis</taxon>
    </lineage>
</organism>
<dbReference type="Proteomes" id="UP000027135">
    <property type="component" value="Unassembled WGS sequence"/>
</dbReference>
<dbReference type="Pfam" id="PF14138">
    <property type="entry name" value="COX16"/>
    <property type="match status" value="1"/>
</dbReference>
<dbReference type="GO" id="GO:0005743">
    <property type="term" value="C:mitochondrial inner membrane"/>
    <property type="evidence" value="ECO:0007669"/>
    <property type="project" value="UniProtKB-SubCell"/>
</dbReference>
<dbReference type="OrthoDB" id="5516033at2759"/>
<evidence type="ECO:0000256" key="5">
    <source>
        <dbReference type="ARBA" id="ARBA00022792"/>
    </source>
</evidence>
<keyword evidence="6 9" id="KW-1133">Transmembrane helix</keyword>
<evidence type="ECO:0000256" key="1">
    <source>
        <dbReference type="ARBA" id="ARBA00004434"/>
    </source>
</evidence>
<keyword evidence="8 9" id="KW-0472">Membrane</keyword>
<comment type="subcellular location">
    <subcellularLocation>
        <location evidence="1">Mitochondrion inner membrane</location>
        <topology evidence="1">Single-pass membrane protein</topology>
    </subcellularLocation>
</comment>
<name>A0A067RPV2_ZOONE</name>
<dbReference type="PANTHER" id="PTHR17130:SF14">
    <property type="entry name" value="CYTOCHROME C OXIDASE ASSEMBLY PROTEIN COX16 HOMOLOG, MITOCHONDRIAL"/>
    <property type="match status" value="1"/>
</dbReference>
<evidence type="ECO:0000256" key="8">
    <source>
        <dbReference type="ARBA" id="ARBA00023136"/>
    </source>
</evidence>
<keyword evidence="4 9" id="KW-0812">Transmembrane</keyword>
<comment type="similarity">
    <text evidence="2">Belongs to the COX16 family.</text>
</comment>
<reference evidence="10 11" key="1">
    <citation type="journal article" date="2014" name="Nat. Commun.">
        <title>Molecular traces of alternative social organization in a termite genome.</title>
        <authorList>
            <person name="Terrapon N."/>
            <person name="Li C."/>
            <person name="Robertson H.M."/>
            <person name="Ji L."/>
            <person name="Meng X."/>
            <person name="Booth W."/>
            <person name="Chen Z."/>
            <person name="Childers C.P."/>
            <person name="Glastad K.M."/>
            <person name="Gokhale K."/>
            <person name="Gowin J."/>
            <person name="Gronenberg W."/>
            <person name="Hermansen R.A."/>
            <person name="Hu H."/>
            <person name="Hunt B.G."/>
            <person name="Huylmans A.K."/>
            <person name="Khalil S.M."/>
            <person name="Mitchell R.D."/>
            <person name="Munoz-Torres M.C."/>
            <person name="Mustard J.A."/>
            <person name="Pan H."/>
            <person name="Reese J.T."/>
            <person name="Scharf M.E."/>
            <person name="Sun F."/>
            <person name="Vogel H."/>
            <person name="Xiao J."/>
            <person name="Yang W."/>
            <person name="Yang Z."/>
            <person name="Yang Z."/>
            <person name="Zhou J."/>
            <person name="Zhu J."/>
            <person name="Brent C.S."/>
            <person name="Elsik C.G."/>
            <person name="Goodisman M.A."/>
            <person name="Liberles D.A."/>
            <person name="Roe R.M."/>
            <person name="Vargo E.L."/>
            <person name="Vilcinskas A."/>
            <person name="Wang J."/>
            <person name="Bornberg-Bauer E."/>
            <person name="Korb J."/>
            <person name="Zhang G."/>
            <person name="Liebig J."/>
        </authorList>
    </citation>
    <scope>NUCLEOTIDE SEQUENCE [LARGE SCALE GENOMIC DNA]</scope>
    <source>
        <tissue evidence="10">Whole organism</tissue>
    </source>
</reference>
<evidence type="ECO:0000256" key="2">
    <source>
        <dbReference type="ARBA" id="ARBA00008370"/>
    </source>
</evidence>
<feature type="transmembrane region" description="Helical" evidence="9">
    <location>
        <begin position="19"/>
        <end position="37"/>
    </location>
</feature>
<dbReference type="GO" id="GO:0033617">
    <property type="term" value="P:mitochondrial respiratory chain complex IV assembly"/>
    <property type="evidence" value="ECO:0007669"/>
    <property type="project" value="TreeGrafter"/>
</dbReference>
<accession>A0A067RPV2</accession>
<proteinExistence type="inferred from homology"/>
<dbReference type="OMA" id="FKYGVPF"/>